<reference evidence="5" key="2">
    <citation type="submission" date="2023-02" db="EMBL/GenBank/DDBJ databases">
        <authorList>
            <consortium name="DOE Joint Genome Institute"/>
            <person name="Mondo S.J."/>
            <person name="Chang Y."/>
            <person name="Wang Y."/>
            <person name="Ahrendt S."/>
            <person name="Andreopoulos W."/>
            <person name="Barry K."/>
            <person name="Beard J."/>
            <person name="Benny G.L."/>
            <person name="Blankenship S."/>
            <person name="Bonito G."/>
            <person name="Cuomo C."/>
            <person name="Desiro A."/>
            <person name="Gervers K.A."/>
            <person name="Hundley H."/>
            <person name="Kuo A."/>
            <person name="LaButti K."/>
            <person name="Lang B.F."/>
            <person name="Lipzen A."/>
            <person name="O'Donnell K."/>
            <person name="Pangilinan J."/>
            <person name="Reynolds N."/>
            <person name="Sandor L."/>
            <person name="Smith M.W."/>
            <person name="Tsang A."/>
            <person name="Grigoriev I.V."/>
            <person name="Stajich J.E."/>
            <person name="Spatafora J.W."/>
        </authorList>
    </citation>
    <scope>NUCLEOTIDE SEQUENCE</scope>
    <source>
        <strain evidence="5">RSA 2281</strain>
    </source>
</reference>
<accession>A0AAD5K742</accession>
<dbReference type="PANTHER" id="PTHR31306">
    <property type="entry name" value="ALPHA-1,6-MANNOSYLTRANSFERASE MNN11-RELATED"/>
    <property type="match status" value="1"/>
</dbReference>
<dbReference type="GO" id="GO:0016757">
    <property type="term" value="F:glycosyltransferase activity"/>
    <property type="evidence" value="ECO:0007669"/>
    <property type="project" value="UniProtKB-KW"/>
</dbReference>
<dbReference type="Proteomes" id="UP001209540">
    <property type="component" value="Unassembled WGS sequence"/>
</dbReference>
<dbReference type="GO" id="GO:0006487">
    <property type="term" value="P:protein N-linked glycosylation"/>
    <property type="evidence" value="ECO:0007669"/>
    <property type="project" value="TreeGrafter"/>
</dbReference>
<dbReference type="PANTHER" id="PTHR31306:SF4">
    <property type="entry name" value="ALPHA-1,2-GALACTOSYLTRANSFERASE"/>
    <property type="match status" value="1"/>
</dbReference>
<sequence length="575" mass="66219">MTVFDNNNKYIQAMLPQNNNTLSNRRRRHLRNRKIGTFLFVAVFLSLLYYNLKLRAEIAIDNAHGVSSTGQDTLSNHYTYLVVIASTATAFTRRNLIRQTYFGLNDNIEPCMQYNTDTYYKFWVYGNSIPRNTADRRLYEAEKMEWNDLVEVSDGVHFEQSNILEWTDKVLVGEQSITYDYLIVQDVDSFIQISNLKKELSETKSTNVVWGSFAAQEADKYAFAIGSTATQQALKLWHTTYDREGQNLLTDIYLHYQHEANDPKAPLFLRKDGTLRQFVNAAGSNTIELNQENAATVMAAIHVHQDDLFIHLAQWSMLQSTTVCLNNKSNKVYPPRGQERIALMTSSYIYPDNCMEPSATLSSMNKRKYAEKHHHAFVPRSIEFAQQKGRKTVWGKVDAVQNVLPHYDWIFWTDMDCVIMNTERSLNELLDKLRHDYSEGPDAFDKNVNFIASRPPRDPMLNAGVFFLRNSEWSMQFLNEVQAFTAWYNKRPAYEQGAMADVAKNYPSNVYLLYPDVHTFNTFPQFYNPGDFIVHYAPDGCPNPYVLDGLDAAAKIEQGQVVETLYHGRSPPKSN</sequence>
<organism evidence="5 6">
    <name type="scientific">Phascolomyces articulosus</name>
    <dbReference type="NCBI Taxonomy" id="60185"/>
    <lineage>
        <taxon>Eukaryota</taxon>
        <taxon>Fungi</taxon>
        <taxon>Fungi incertae sedis</taxon>
        <taxon>Mucoromycota</taxon>
        <taxon>Mucoromycotina</taxon>
        <taxon>Mucoromycetes</taxon>
        <taxon>Mucorales</taxon>
        <taxon>Lichtheimiaceae</taxon>
        <taxon>Phascolomyces</taxon>
    </lineage>
</organism>
<dbReference type="EMBL" id="JAIXMP010000018">
    <property type="protein sequence ID" value="KAI9258946.1"/>
    <property type="molecule type" value="Genomic_DNA"/>
</dbReference>
<feature type="transmembrane region" description="Helical" evidence="4">
    <location>
        <begin position="35"/>
        <end position="52"/>
    </location>
</feature>
<dbReference type="InterPro" id="IPR029044">
    <property type="entry name" value="Nucleotide-diphossugar_trans"/>
</dbReference>
<keyword evidence="2" id="KW-0328">Glycosyltransferase</keyword>
<evidence type="ECO:0000256" key="4">
    <source>
        <dbReference type="SAM" id="Phobius"/>
    </source>
</evidence>
<keyword evidence="6" id="KW-1185">Reference proteome</keyword>
<keyword evidence="4" id="KW-0472">Membrane</keyword>
<dbReference type="AlphaFoldDB" id="A0AAD5K742"/>
<dbReference type="SUPFAM" id="SSF53448">
    <property type="entry name" value="Nucleotide-diphospho-sugar transferases"/>
    <property type="match status" value="1"/>
</dbReference>
<name>A0AAD5K742_9FUNG</name>
<comment type="similarity">
    <text evidence="1">Belongs to the glycosyltransferase 34 family.</text>
</comment>
<proteinExistence type="inferred from homology"/>
<protein>
    <submittedName>
        <fullName evidence="5">Galactosyl transferase GMA12/MNN10 family-domain-containing protein</fullName>
    </submittedName>
</protein>
<gene>
    <name evidence="5" type="ORF">BDA99DRAFT_105013</name>
</gene>
<keyword evidence="4" id="KW-0812">Transmembrane</keyword>
<comment type="caution">
    <text evidence="5">The sequence shown here is derived from an EMBL/GenBank/DDBJ whole genome shotgun (WGS) entry which is preliminary data.</text>
</comment>
<keyword evidence="3 5" id="KW-0808">Transferase</keyword>
<evidence type="ECO:0000256" key="2">
    <source>
        <dbReference type="ARBA" id="ARBA00022676"/>
    </source>
</evidence>
<dbReference type="InterPro" id="IPR008630">
    <property type="entry name" value="Glyco_trans_34"/>
</dbReference>
<evidence type="ECO:0000313" key="5">
    <source>
        <dbReference type="EMBL" id="KAI9258946.1"/>
    </source>
</evidence>
<reference evidence="5" key="1">
    <citation type="journal article" date="2022" name="IScience">
        <title>Evolution of zygomycete secretomes and the origins of terrestrial fungal ecologies.</title>
        <authorList>
            <person name="Chang Y."/>
            <person name="Wang Y."/>
            <person name="Mondo S."/>
            <person name="Ahrendt S."/>
            <person name="Andreopoulos W."/>
            <person name="Barry K."/>
            <person name="Beard J."/>
            <person name="Benny G.L."/>
            <person name="Blankenship S."/>
            <person name="Bonito G."/>
            <person name="Cuomo C."/>
            <person name="Desiro A."/>
            <person name="Gervers K.A."/>
            <person name="Hundley H."/>
            <person name="Kuo A."/>
            <person name="LaButti K."/>
            <person name="Lang B.F."/>
            <person name="Lipzen A."/>
            <person name="O'Donnell K."/>
            <person name="Pangilinan J."/>
            <person name="Reynolds N."/>
            <person name="Sandor L."/>
            <person name="Smith M.E."/>
            <person name="Tsang A."/>
            <person name="Grigoriev I.V."/>
            <person name="Stajich J.E."/>
            <person name="Spatafora J.W."/>
        </authorList>
    </citation>
    <scope>NUCLEOTIDE SEQUENCE</scope>
    <source>
        <strain evidence="5">RSA 2281</strain>
    </source>
</reference>
<keyword evidence="4" id="KW-1133">Transmembrane helix</keyword>
<dbReference type="Gene3D" id="3.90.550.10">
    <property type="entry name" value="Spore Coat Polysaccharide Biosynthesis Protein SpsA, Chain A"/>
    <property type="match status" value="1"/>
</dbReference>
<dbReference type="Pfam" id="PF05637">
    <property type="entry name" value="Glyco_transf_34"/>
    <property type="match status" value="1"/>
</dbReference>
<evidence type="ECO:0000256" key="3">
    <source>
        <dbReference type="ARBA" id="ARBA00022679"/>
    </source>
</evidence>
<dbReference type="GO" id="GO:0000139">
    <property type="term" value="C:Golgi membrane"/>
    <property type="evidence" value="ECO:0007669"/>
    <property type="project" value="TreeGrafter"/>
</dbReference>
<evidence type="ECO:0000256" key="1">
    <source>
        <dbReference type="ARBA" id="ARBA00005664"/>
    </source>
</evidence>
<evidence type="ECO:0000313" key="6">
    <source>
        <dbReference type="Proteomes" id="UP001209540"/>
    </source>
</evidence>